<dbReference type="SUPFAM" id="SSF52374">
    <property type="entry name" value="Nucleotidylyl transferase"/>
    <property type="match status" value="1"/>
</dbReference>
<dbReference type="InterPro" id="IPR020863">
    <property type="entry name" value="MACPF_CS"/>
</dbReference>
<dbReference type="FunFam" id="1.10.240.10:FF:000001">
    <property type="entry name" value="Tyrosine--tRNA ligase"/>
    <property type="match status" value="1"/>
</dbReference>
<organism evidence="13 14">
    <name type="scientific">Cyclotella atomus</name>
    <dbReference type="NCBI Taxonomy" id="382360"/>
    <lineage>
        <taxon>Eukaryota</taxon>
        <taxon>Sar</taxon>
        <taxon>Stramenopiles</taxon>
        <taxon>Ochrophyta</taxon>
        <taxon>Bacillariophyta</taxon>
        <taxon>Coscinodiscophyceae</taxon>
        <taxon>Thalassiosirophycidae</taxon>
        <taxon>Stephanodiscales</taxon>
        <taxon>Stephanodiscaceae</taxon>
        <taxon>Cyclotella</taxon>
    </lineage>
</organism>
<dbReference type="Gene3D" id="3.40.50.620">
    <property type="entry name" value="HUPs"/>
    <property type="match status" value="1"/>
</dbReference>
<proteinExistence type="inferred from homology"/>
<dbReference type="InterPro" id="IPR002305">
    <property type="entry name" value="aa-tRNA-synth_Ic"/>
</dbReference>
<dbReference type="Pfam" id="PF00579">
    <property type="entry name" value="tRNA-synt_1b"/>
    <property type="match status" value="1"/>
</dbReference>
<dbReference type="CDD" id="cd00165">
    <property type="entry name" value="S4"/>
    <property type="match status" value="1"/>
</dbReference>
<keyword evidence="7 11" id="KW-0030">Aminoacyl-tRNA synthetase</keyword>
<protein>
    <recommendedName>
        <fullName evidence="1 11">Tyrosine--tRNA ligase</fullName>
        <ecNumber evidence="1 11">6.1.1.1</ecNumber>
    </recommendedName>
    <alternativeName>
        <fullName evidence="8 11">Tyrosyl-tRNA synthetase</fullName>
    </alternativeName>
</protein>
<dbReference type="CDD" id="cd00805">
    <property type="entry name" value="TyrRS_core"/>
    <property type="match status" value="1"/>
</dbReference>
<keyword evidence="2 11" id="KW-0436">Ligase</keyword>
<evidence type="ECO:0000256" key="4">
    <source>
        <dbReference type="ARBA" id="ARBA00022840"/>
    </source>
</evidence>
<evidence type="ECO:0000256" key="3">
    <source>
        <dbReference type="ARBA" id="ARBA00022741"/>
    </source>
</evidence>
<keyword evidence="3 11" id="KW-0547">Nucleotide-binding</keyword>
<keyword evidence="4 11" id="KW-0067">ATP-binding</keyword>
<dbReference type="PANTHER" id="PTHR11766:SF0">
    <property type="entry name" value="TYROSINE--TRNA LIGASE, MITOCHONDRIAL"/>
    <property type="match status" value="1"/>
</dbReference>
<keyword evidence="5 10" id="KW-0694">RNA-binding</keyword>
<gene>
    <name evidence="13" type="ORF">ACHAWO_006066</name>
</gene>
<comment type="similarity">
    <text evidence="11">Belongs to the class-I aminoacyl-tRNA synthetase family.</text>
</comment>
<keyword evidence="14" id="KW-1185">Reference proteome</keyword>
<dbReference type="AlphaFoldDB" id="A0ABD3PWU5"/>
<dbReference type="InterPro" id="IPR036986">
    <property type="entry name" value="S4_RNA-bd_sf"/>
</dbReference>
<evidence type="ECO:0000256" key="1">
    <source>
        <dbReference type="ARBA" id="ARBA00013160"/>
    </source>
</evidence>
<keyword evidence="6 11" id="KW-0648">Protein biosynthesis</keyword>
<evidence type="ECO:0000256" key="10">
    <source>
        <dbReference type="PROSITE-ProRule" id="PRU00182"/>
    </source>
</evidence>
<reference evidence="13 14" key="1">
    <citation type="submission" date="2024-10" db="EMBL/GenBank/DDBJ databases">
        <title>Updated reference genomes for cyclostephanoid diatoms.</title>
        <authorList>
            <person name="Roberts W.R."/>
            <person name="Alverson A.J."/>
        </authorList>
    </citation>
    <scope>NUCLEOTIDE SEQUENCE [LARGE SCALE GENOMIC DNA]</scope>
    <source>
        <strain evidence="13 14">AJA010-31</strain>
    </source>
</reference>
<dbReference type="GO" id="GO:0003723">
    <property type="term" value="F:RNA binding"/>
    <property type="evidence" value="ECO:0007669"/>
    <property type="project" value="UniProtKB-KW"/>
</dbReference>
<dbReference type="EC" id="6.1.1.1" evidence="1 11"/>
<dbReference type="InterPro" id="IPR002307">
    <property type="entry name" value="Tyr-tRNA-ligase"/>
</dbReference>
<evidence type="ECO:0000256" key="5">
    <source>
        <dbReference type="ARBA" id="ARBA00022884"/>
    </source>
</evidence>
<dbReference type="PROSITE" id="PS00279">
    <property type="entry name" value="MACPF_1"/>
    <property type="match status" value="1"/>
</dbReference>
<dbReference type="EMBL" id="JALLPJ020000432">
    <property type="protein sequence ID" value="KAL3792247.1"/>
    <property type="molecule type" value="Genomic_DNA"/>
</dbReference>
<feature type="domain" description="Tyrosine--tRNA ligase SYY-like C-terminal" evidence="12">
    <location>
        <begin position="422"/>
        <end position="487"/>
    </location>
</feature>
<dbReference type="InterPro" id="IPR024107">
    <property type="entry name" value="Tyr-tRNA-ligase_bac_1"/>
</dbReference>
<dbReference type="GO" id="GO:0005524">
    <property type="term" value="F:ATP binding"/>
    <property type="evidence" value="ECO:0007669"/>
    <property type="project" value="UniProtKB-KW"/>
</dbReference>
<dbReference type="InterPro" id="IPR054608">
    <property type="entry name" value="SYY-like_C"/>
</dbReference>
<dbReference type="GO" id="GO:0004831">
    <property type="term" value="F:tyrosine-tRNA ligase activity"/>
    <property type="evidence" value="ECO:0007669"/>
    <property type="project" value="UniProtKB-EC"/>
</dbReference>
<evidence type="ECO:0000313" key="14">
    <source>
        <dbReference type="Proteomes" id="UP001530400"/>
    </source>
</evidence>
<dbReference type="Gene3D" id="3.10.290.10">
    <property type="entry name" value="RNA-binding S4 domain"/>
    <property type="match status" value="1"/>
</dbReference>
<dbReference type="HAMAP" id="MF_02006">
    <property type="entry name" value="Tyr_tRNA_synth_type1"/>
    <property type="match status" value="1"/>
</dbReference>
<dbReference type="NCBIfam" id="TIGR00234">
    <property type="entry name" value="tyrS"/>
    <property type="match status" value="1"/>
</dbReference>
<dbReference type="Pfam" id="PF22421">
    <property type="entry name" value="SYY_C-terminal"/>
    <property type="match status" value="1"/>
</dbReference>
<evidence type="ECO:0000256" key="7">
    <source>
        <dbReference type="ARBA" id="ARBA00023146"/>
    </source>
</evidence>
<comment type="caution">
    <text evidence="13">The sequence shown here is derived from an EMBL/GenBank/DDBJ whole genome shotgun (WGS) entry which is preliminary data.</text>
</comment>
<evidence type="ECO:0000256" key="8">
    <source>
        <dbReference type="ARBA" id="ARBA00033323"/>
    </source>
</evidence>
<evidence type="ECO:0000313" key="13">
    <source>
        <dbReference type="EMBL" id="KAL3792247.1"/>
    </source>
</evidence>
<dbReference type="InterPro" id="IPR014729">
    <property type="entry name" value="Rossmann-like_a/b/a_fold"/>
</dbReference>
<dbReference type="PANTHER" id="PTHR11766">
    <property type="entry name" value="TYROSYL-TRNA SYNTHETASE"/>
    <property type="match status" value="1"/>
</dbReference>
<evidence type="ECO:0000256" key="2">
    <source>
        <dbReference type="ARBA" id="ARBA00022598"/>
    </source>
</evidence>
<evidence type="ECO:0000256" key="6">
    <source>
        <dbReference type="ARBA" id="ARBA00022917"/>
    </source>
</evidence>
<dbReference type="Gene3D" id="1.10.240.10">
    <property type="entry name" value="Tyrosyl-Transfer RNA Synthetase"/>
    <property type="match status" value="1"/>
</dbReference>
<dbReference type="Proteomes" id="UP001530400">
    <property type="component" value="Unassembled WGS sequence"/>
</dbReference>
<evidence type="ECO:0000256" key="9">
    <source>
        <dbReference type="ARBA" id="ARBA00048248"/>
    </source>
</evidence>
<dbReference type="GO" id="GO:0006412">
    <property type="term" value="P:translation"/>
    <property type="evidence" value="ECO:0007669"/>
    <property type="project" value="UniProtKB-KW"/>
</dbReference>
<accession>A0ABD3PWU5</accession>
<dbReference type="SUPFAM" id="SSF55174">
    <property type="entry name" value="Alpha-L RNA-binding motif"/>
    <property type="match status" value="1"/>
</dbReference>
<dbReference type="PROSITE" id="PS50889">
    <property type="entry name" value="S4"/>
    <property type="match status" value="1"/>
</dbReference>
<comment type="catalytic activity">
    <reaction evidence="9 11">
        <text>tRNA(Tyr) + L-tyrosine + ATP = L-tyrosyl-tRNA(Tyr) + AMP + diphosphate + H(+)</text>
        <dbReference type="Rhea" id="RHEA:10220"/>
        <dbReference type="Rhea" id="RHEA-COMP:9706"/>
        <dbReference type="Rhea" id="RHEA-COMP:9707"/>
        <dbReference type="ChEBI" id="CHEBI:15378"/>
        <dbReference type="ChEBI" id="CHEBI:30616"/>
        <dbReference type="ChEBI" id="CHEBI:33019"/>
        <dbReference type="ChEBI" id="CHEBI:58315"/>
        <dbReference type="ChEBI" id="CHEBI:78442"/>
        <dbReference type="ChEBI" id="CHEBI:78536"/>
        <dbReference type="ChEBI" id="CHEBI:456215"/>
        <dbReference type="EC" id="6.1.1.1"/>
    </reaction>
</comment>
<evidence type="ECO:0000259" key="12">
    <source>
        <dbReference type="Pfam" id="PF22421"/>
    </source>
</evidence>
<dbReference type="InterPro" id="IPR024088">
    <property type="entry name" value="Tyr-tRNA-ligase_bac-type"/>
</dbReference>
<name>A0ABD3PWU5_9STRA</name>
<dbReference type="PRINTS" id="PR01040">
    <property type="entry name" value="TRNASYNTHTYR"/>
</dbReference>
<sequence length="494" mass="54570">MALYLTITARASRAFAFAPSAVTTLSRSSPAIASTKATPSSPSRLFSTTEEIDTAASSTTDETANLKSPFLQTMRDRGFLFQCTNLSELDTLLSSPETSPGLPAYLGFDATADSLHVGSLLQIMILRHYQQSGHKPIVLIGGGTSKVGDPTGKDESRVLLTDEVIRKNMDGISSVFEKFLTFETKGEGGTKTKSREAIMVNNDEWLSELKYLQFLRDYGTHFTINRMLSFESVKQRLSREAPFSFLEFNYMILQAYDFLELNRRYGARLQLGGSDQWGNMISGVELGRRVDGASLFALTAPLITTSDGKKMGKTAGGAVWLNGDKLSEYDYWQFWRNTSDEDVIRFLKLFTELPLEEIAEMENWKGADVNKAKIVLADEATALLHGRECLKAIHETIDNMFKGGKGSSTESLNRIFVTDEDMASGGVMIIDLIVRLELATSKKEARRLIQGGGAKLNEIKVDDENAVVTAADFNESKEITLRAGKKRAGVVELY</sequence>
<evidence type="ECO:0000256" key="11">
    <source>
        <dbReference type="RuleBase" id="RU361234"/>
    </source>
</evidence>